<protein>
    <submittedName>
        <fullName evidence="2">MarR family winged helix-turn-helix transcriptional regulator</fullName>
    </submittedName>
</protein>
<dbReference type="SMART" id="SM00347">
    <property type="entry name" value="HTH_MARR"/>
    <property type="match status" value="1"/>
</dbReference>
<evidence type="ECO:0000313" key="2">
    <source>
        <dbReference type="EMBL" id="UYG16582.1"/>
    </source>
</evidence>
<feature type="domain" description="HTH marR-type" evidence="1">
    <location>
        <begin position="29"/>
        <end position="163"/>
    </location>
</feature>
<reference evidence="2" key="1">
    <citation type="submission" date="2022-10" db="EMBL/GenBank/DDBJ databases">
        <title>Whole-Genome Sequencing of Brachybacterium huguangmaarense BRM-3, Isolated from Betula schmidtii.</title>
        <authorList>
            <person name="Haam D."/>
        </authorList>
    </citation>
    <scope>NUCLEOTIDE SEQUENCE</scope>
    <source>
        <strain evidence="2">BRM-3</strain>
    </source>
</reference>
<name>A0ABY6G060_9MICO</name>
<organism evidence="2 3">
    <name type="scientific">Brachybacterium huguangmaarense</name>
    <dbReference type="NCBI Taxonomy" id="1652028"/>
    <lineage>
        <taxon>Bacteria</taxon>
        <taxon>Bacillati</taxon>
        <taxon>Actinomycetota</taxon>
        <taxon>Actinomycetes</taxon>
        <taxon>Micrococcales</taxon>
        <taxon>Dermabacteraceae</taxon>
        <taxon>Brachybacterium</taxon>
    </lineage>
</organism>
<dbReference type="InterPro" id="IPR036390">
    <property type="entry name" value="WH_DNA-bd_sf"/>
</dbReference>
<dbReference type="InterPro" id="IPR036388">
    <property type="entry name" value="WH-like_DNA-bd_sf"/>
</dbReference>
<dbReference type="InterPro" id="IPR039422">
    <property type="entry name" value="MarR/SlyA-like"/>
</dbReference>
<dbReference type="SUPFAM" id="SSF46785">
    <property type="entry name" value="Winged helix' DNA-binding domain"/>
    <property type="match status" value="1"/>
</dbReference>
<gene>
    <name evidence="2" type="ORF">BRM3_13420</name>
</gene>
<dbReference type="Pfam" id="PF12802">
    <property type="entry name" value="MarR_2"/>
    <property type="match status" value="1"/>
</dbReference>
<dbReference type="Proteomes" id="UP001164305">
    <property type="component" value="Chromosome"/>
</dbReference>
<evidence type="ECO:0000259" key="1">
    <source>
        <dbReference type="PROSITE" id="PS50995"/>
    </source>
</evidence>
<dbReference type="PANTHER" id="PTHR33164">
    <property type="entry name" value="TRANSCRIPTIONAL REGULATOR, MARR FAMILY"/>
    <property type="match status" value="1"/>
</dbReference>
<dbReference type="RefSeq" id="WP_263593795.1">
    <property type="nucleotide sequence ID" value="NZ_CP107020.1"/>
</dbReference>
<evidence type="ECO:0000313" key="3">
    <source>
        <dbReference type="Proteomes" id="UP001164305"/>
    </source>
</evidence>
<sequence>MPDAAPGTDEVDRIVAGWAAARPDLDTAPLSVLSRVSRLARHLETARREAFASSGVEGWEFDVLSALRRAGDEPVSAGALMHQTLVTSGTMTTRIDKLVARGLVTRSRDPQDRRAVRIALEPAGVTAVDAAMEHLLASEAQLLAALPPETREALASTLRDLLVSFEPARD</sequence>
<dbReference type="Gene3D" id="1.10.10.10">
    <property type="entry name" value="Winged helix-like DNA-binding domain superfamily/Winged helix DNA-binding domain"/>
    <property type="match status" value="1"/>
</dbReference>
<dbReference type="PROSITE" id="PS50995">
    <property type="entry name" value="HTH_MARR_2"/>
    <property type="match status" value="1"/>
</dbReference>
<dbReference type="EMBL" id="CP107020">
    <property type="protein sequence ID" value="UYG16582.1"/>
    <property type="molecule type" value="Genomic_DNA"/>
</dbReference>
<keyword evidence="3" id="KW-1185">Reference proteome</keyword>
<dbReference type="PANTHER" id="PTHR33164:SF104">
    <property type="entry name" value="TRANSCRIPTIONAL REGULATORY PROTEIN"/>
    <property type="match status" value="1"/>
</dbReference>
<proteinExistence type="predicted"/>
<dbReference type="InterPro" id="IPR000835">
    <property type="entry name" value="HTH_MarR-typ"/>
</dbReference>
<dbReference type="PRINTS" id="PR00598">
    <property type="entry name" value="HTHMARR"/>
</dbReference>
<accession>A0ABY6G060</accession>